<evidence type="ECO:0000256" key="1">
    <source>
        <dbReference type="SAM" id="MobiDB-lite"/>
    </source>
</evidence>
<feature type="transmembrane region" description="Helical" evidence="2">
    <location>
        <begin position="16"/>
        <end position="39"/>
    </location>
</feature>
<dbReference type="SUPFAM" id="SSF51445">
    <property type="entry name" value="(Trans)glycosidases"/>
    <property type="match status" value="1"/>
</dbReference>
<keyword evidence="2" id="KW-0472">Membrane</keyword>
<name>A0A7S8IE33_9CHLR</name>
<dbReference type="RefSeq" id="WP_195170221.1">
    <property type="nucleotide sequence ID" value="NZ_CP062983.1"/>
</dbReference>
<proteinExistence type="predicted"/>
<keyword evidence="4" id="KW-1185">Reference proteome</keyword>
<accession>A0A7S8IE33</accession>
<keyword evidence="2" id="KW-1133">Transmembrane helix</keyword>
<gene>
    <name evidence="3" type="ORF">G4Y79_21090</name>
</gene>
<dbReference type="GO" id="GO:0004553">
    <property type="term" value="F:hydrolase activity, hydrolyzing O-glycosyl compounds"/>
    <property type="evidence" value="ECO:0007669"/>
    <property type="project" value="TreeGrafter"/>
</dbReference>
<dbReference type="KEGG" id="pmet:G4Y79_21090"/>
<dbReference type="Proteomes" id="UP000594468">
    <property type="component" value="Chromosome"/>
</dbReference>
<dbReference type="AlphaFoldDB" id="A0A7S8IE33"/>
<dbReference type="PANTHER" id="PTHR12631:SF10">
    <property type="entry name" value="BETA-XYLOSIDASE-LIKE PROTEIN-RELATED"/>
    <property type="match status" value="1"/>
</dbReference>
<feature type="compositionally biased region" description="Low complexity" evidence="1">
    <location>
        <begin position="69"/>
        <end position="87"/>
    </location>
</feature>
<dbReference type="EMBL" id="CP062983">
    <property type="protein sequence ID" value="QPC82152.1"/>
    <property type="molecule type" value="Genomic_DNA"/>
</dbReference>
<evidence type="ECO:0008006" key="5">
    <source>
        <dbReference type="Google" id="ProtNLM"/>
    </source>
</evidence>
<evidence type="ECO:0000313" key="3">
    <source>
        <dbReference type="EMBL" id="QPC82152.1"/>
    </source>
</evidence>
<reference evidence="3 4" key="1">
    <citation type="submission" date="2020-02" db="EMBL/GenBank/DDBJ databases">
        <authorList>
            <person name="Zheng R.K."/>
            <person name="Sun C.M."/>
        </authorList>
    </citation>
    <scope>NUCLEOTIDE SEQUENCE [LARGE SCALE GENOMIC DNA]</scope>
    <source>
        <strain evidence="4">rifampicinis</strain>
    </source>
</reference>
<keyword evidence="2" id="KW-0812">Transmembrane</keyword>
<protein>
    <recommendedName>
        <fullName evidence="5">Glycoside hydrolase family 5 domain-containing protein</fullName>
    </recommendedName>
</protein>
<evidence type="ECO:0000256" key="2">
    <source>
        <dbReference type="SAM" id="Phobius"/>
    </source>
</evidence>
<sequence length="482" mass="53777">MTISPQARTRKRLRGFILVWTFVTLVMGFATFIAIYFAYRPAVALGASESVALPPQDVGEVVLVQPSITPADTATPTATTEASSTPEEANEEESQATLVAQSLPESTPTPEPTIPPAEYTEFEAGIQVQYSLDFNPENQDGFYRSVAEDLGLPWVKQQVRWEDFEREQDQVDYAVLDFVMPSAEKFGLKMALSIVTAPDWARQPGVNTDREGPPADYEEYVEFVTGIVNRYPGQIGAIEVWNEQNLDREWTSTNGLSASDYVELLRQTYTAVKAIDPGILIISGALSQTGIDDGVMAIDDYRYLEQMISAGVLDVADCIGSHTNGFNVAPSYTYNEIPNDPTARFRGPYDNPHHSWSFRSTIEGYRNRIVAANYDTPICVTEFGWPVGEDLEGVPEGFDFALDNTLEEQAQWIPEALSMMDEYGWVRLGIIWNFNYAPQAGWSPDNDNVPYSLIGPNFSFRPAYDAVRSWQSAYNQRMQGSE</sequence>
<dbReference type="InterPro" id="IPR017853">
    <property type="entry name" value="GH"/>
</dbReference>
<organism evidence="3 4">
    <name type="scientific">Phototrophicus methaneseepsis</name>
    <dbReference type="NCBI Taxonomy" id="2710758"/>
    <lineage>
        <taxon>Bacteria</taxon>
        <taxon>Bacillati</taxon>
        <taxon>Chloroflexota</taxon>
        <taxon>Candidatus Thermofontia</taxon>
        <taxon>Phototrophicales</taxon>
        <taxon>Phototrophicaceae</taxon>
        <taxon>Phototrophicus</taxon>
    </lineage>
</organism>
<evidence type="ECO:0000313" key="4">
    <source>
        <dbReference type="Proteomes" id="UP000594468"/>
    </source>
</evidence>
<feature type="region of interest" description="Disordered" evidence="1">
    <location>
        <begin position="69"/>
        <end position="114"/>
    </location>
</feature>
<dbReference type="Gene3D" id="3.20.20.80">
    <property type="entry name" value="Glycosidases"/>
    <property type="match status" value="1"/>
</dbReference>
<dbReference type="PANTHER" id="PTHR12631">
    <property type="entry name" value="ALPHA-L-IDURONIDASE"/>
    <property type="match status" value="1"/>
</dbReference>
<dbReference type="InterPro" id="IPR051923">
    <property type="entry name" value="Glycosyl_Hydrolase_39"/>
</dbReference>